<dbReference type="RefSeq" id="WP_330197005.1">
    <property type="nucleotide sequence ID" value="NZ_JAZDRO010000005.1"/>
</dbReference>
<organism evidence="1 2">
    <name type="scientific">Hyphobacterium marinum</name>
    <dbReference type="NCBI Taxonomy" id="3116574"/>
    <lineage>
        <taxon>Bacteria</taxon>
        <taxon>Pseudomonadati</taxon>
        <taxon>Pseudomonadota</taxon>
        <taxon>Alphaproteobacteria</taxon>
        <taxon>Maricaulales</taxon>
        <taxon>Maricaulaceae</taxon>
        <taxon>Hyphobacterium</taxon>
    </lineage>
</organism>
<dbReference type="Proteomes" id="UP001310692">
    <property type="component" value="Unassembled WGS sequence"/>
</dbReference>
<sequence length="200" mass="22274">MNRPDRAAIHAAMTTKGYRLFENAKGFDLNIVGIRSASTVPDRFDDWITVSYRDGVAGDWAFYAWPGTTDPGLYYLRRPLNVHGTAILKPGQYRSSHAIRKHQGRYEAVCQKPGTNLPVHRDRNEDGTIDLDAEVMTNGTGINIHRAGDTRASTVVGKWSAGCQVFADPTDFDVFMTLARRGRDIYGNGFTYTLLEDGDL</sequence>
<protein>
    <submittedName>
        <fullName evidence="1">Uncharacterized protein</fullName>
    </submittedName>
</protein>
<evidence type="ECO:0000313" key="2">
    <source>
        <dbReference type="Proteomes" id="UP001310692"/>
    </source>
</evidence>
<keyword evidence="2" id="KW-1185">Reference proteome</keyword>
<gene>
    <name evidence="1" type="ORF">V0U35_12220</name>
</gene>
<comment type="caution">
    <text evidence="1">The sequence shown here is derived from an EMBL/GenBank/DDBJ whole genome shotgun (WGS) entry which is preliminary data.</text>
</comment>
<evidence type="ECO:0000313" key="1">
    <source>
        <dbReference type="EMBL" id="MEE2567444.1"/>
    </source>
</evidence>
<accession>A0ABU7M0V9</accession>
<dbReference type="EMBL" id="JAZDRO010000005">
    <property type="protein sequence ID" value="MEE2567444.1"/>
    <property type="molecule type" value="Genomic_DNA"/>
</dbReference>
<reference evidence="1 2" key="1">
    <citation type="submission" date="2024-01" db="EMBL/GenBank/DDBJ databases">
        <title>Hyphobacterium bacterium isolated from marine sediment.</title>
        <authorList>
            <person name="Zhao S."/>
        </authorList>
    </citation>
    <scope>NUCLEOTIDE SEQUENCE [LARGE SCALE GENOMIC DNA]</scope>
    <source>
        <strain evidence="1 2">Y60-23</strain>
    </source>
</reference>
<proteinExistence type="predicted"/>
<name>A0ABU7M0V9_9PROT</name>